<feature type="signal peptide" evidence="2">
    <location>
        <begin position="1"/>
        <end position="21"/>
    </location>
</feature>
<keyword evidence="2" id="KW-0732">Signal</keyword>
<dbReference type="SUPFAM" id="SSF47090">
    <property type="entry name" value="PGBD-like"/>
    <property type="match status" value="1"/>
</dbReference>
<dbReference type="InterPro" id="IPR002477">
    <property type="entry name" value="Peptidoglycan-bd-like"/>
</dbReference>
<dbReference type="RefSeq" id="WP_138863510.1">
    <property type="nucleotide sequence ID" value="NZ_VCPC01000002.1"/>
</dbReference>
<protein>
    <submittedName>
        <fullName evidence="4">Peptidoglycan-binding protein</fullName>
    </submittedName>
</protein>
<sequence>MKSLALSLLFALAVLIRPAAAQQEVVWLQIEAHPSLRVAQERARLYAGALADVNGFSLGGNWYGIVLGPYTREDAEQALRVYKSERQIPQDAFIAFSSNLGQQFWPVGANVLGQGAVPAPGQTQPEQVAEPTPEPEQQPEQPAQVAETAPQAPAPVIDPESVSDARRSESLLSREERMQLQVALQAAGFYNAAIDGAFGRGTRGSMAEWQGSKGLDQTGVLTTMQRQMLMDDYNAPLISVGMAPHRDAQAGIAMDMPMGEVAFARYEPPFAHYDATGDMGARVLQISQPGTQATLYGLYDIMQTLEIVPLNGPRERGGDSFTIEGRNGSIVSYTQAALENGQIKGFTLIWPTNDEPRRNRVLAAMKASFARTEGVLDPAAGGDAEQNIDLISGLEIRKPRLSRSGFFIDTAGTVVTTTEVLQGCTRLTADDDFDLSVVASDDRLGVAVLKPNRPLAPLAVAALRDDAPRLQSDIAVSGFSYGGVLGAPTLTFGTLADIKGLQGETELARLALNAQPGDAGGPVIDISGGVVGMLLPAPGGENQQLPANVSLAADATALRAVLDRAGIAPAQSGERGSIPPAEMNRIATGMTVLISCWD</sequence>
<dbReference type="Pfam" id="PF13365">
    <property type="entry name" value="Trypsin_2"/>
    <property type="match status" value="1"/>
</dbReference>
<proteinExistence type="predicted"/>
<evidence type="ECO:0000259" key="3">
    <source>
        <dbReference type="Pfam" id="PF01471"/>
    </source>
</evidence>
<dbReference type="InterPro" id="IPR009003">
    <property type="entry name" value="Peptidase_S1_PA"/>
</dbReference>
<gene>
    <name evidence="4" type="ORF">FGK64_09160</name>
</gene>
<dbReference type="Gene3D" id="2.40.10.120">
    <property type="match status" value="1"/>
</dbReference>
<feature type="compositionally biased region" description="Low complexity" evidence="1">
    <location>
        <begin position="138"/>
        <end position="155"/>
    </location>
</feature>
<name>A0ABY2XAG7_9RHOB</name>
<evidence type="ECO:0000256" key="2">
    <source>
        <dbReference type="SAM" id="SignalP"/>
    </source>
</evidence>
<evidence type="ECO:0000256" key="1">
    <source>
        <dbReference type="SAM" id="MobiDB-lite"/>
    </source>
</evidence>
<dbReference type="InterPro" id="IPR036365">
    <property type="entry name" value="PGBD-like_sf"/>
</dbReference>
<feature type="region of interest" description="Disordered" evidence="1">
    <location>
        <begin position="115"/>
        <end position="172"/>
    </location>
</feature>
<feature type="chain" id="PRO_5045935447" evidence="2">
    <location>
        <begin position="22"/>
        <end position="598"/>
    </location>
</feature>
<dbReference type="Pfam" id="PF01471">
    <property type="entry name" value="PG_binding_1"/>
    <property type="match status" value="1"/>
</dbReference>
<feature type="compositionally biased region" description="Low complexity" evidence="1">
    <location>
        <begin position="122"/>
        <end position="131"/>
    </location>
</feature>
<dbReference type="EMBL" id="VCPC01000002">
    <property type="protein sequence ID" value="TMV12954.1"/>
    <property type="molecule type" value="Genomic_DNA"/>
</dbReference>
<organism evidence="4 5">
    <name type="scientific">Arenibacterium halophilum</name>
    <dbReference type="NCBI Taxonomy" id="2583821"/>
    <lineage>
        <taxon>Bacteria</taxon>
        <taxon>Pseudomonadati</taxon>
        <taxon>Pseudomonadota</taxon>
        <taxon>Alphaproteobacteria</taxon>
        <taxon>Rhodobacterales</taxon>
        <taxon>Paracoccaceae</taxon>
        <taxon>Arenibacterium</taxon>
    </lineage>
</organism>
<keyword evidence="5" id="KW-1185">Reference proteome</keyword>
<feature type="domain" description="Peptidoglycan binding-like" evidence="3">
    <location>
        <begin position="174"/>
        <end position="229"/>
    </location>
</feature>
<feature type="compositionally biased region" description="Basic and acidic residues" evidence="1">
    <location>
        <begin position="163"/>
        <end position="172"/>
    </location>
</feature>
<evidence type="ECO:0000313" key="4">
    <source>
        <dbReference type="EMBL" id="TMV12954.1"/>
    </source>
</evidence>
<dbReference type="Gene3D" id="1.10.101.10">
    <property type="entry name" value="PGBD-like superfamily/PGBD"/>
    <property type="match status" value="1"/>
</dbReference>
<dbReference type="SUPFAM" id="SSF50494">
    <property type="entry name" value="Trypsin-like serine proteases"/>
    <property type="match status" value="1"/>
</dbReference>
<accession>A0ABY2XAG7</accession>
<comment type="caution">
    <text evidence="4">The sequence shown here is derived from an EMBL/GenBank/DDBJ whole genome shotgun (WGS) entry which is preliminary data.</text>
</comment>
<reference evidence="4 5" key="1">
    <citation type="submission" date="2019-05" db="EMBL/GenBank/DDBJ databases">
        <title>Marivita sp. nov. isolated from sea sediment.</title>
        <authorList>
            <person name="Kim W."/>
        </authorList>
    </citation>
    <scope>NUCLEOTIDE SEQUENCE [LARGE SCALE GENOMIC DNA]</scope>
    <source>
        <strain evidence="4 5">CAU 1492</strain>
    </source>
</reference>
<dbReference type="InterPro" id="IPR036366">
    <property type="entry name" value="PGBDSf"/>
</dbReference>
<dbReference type="Proteomes" id="UP001191082">
    <property type="component" value="Unassembled WGS sequence"/>
</dbReference>
<evidence type="ECO:0000313" key="5">
    <source>
        <dbReference type="Proteomes" id="UP001191082"/>
    </source>
</evidence>